<keyword evidence="2" id="KW-1185">Reference proteome</keyword>
<dbReference type="RefSeq" id="WP_184748734.1">
    <property type="nucleotide sequence ID" value="NZ_JACHGJ010000013.1"/>
</dbReference>
<organism evidence="1 2">
    <name type="scientific">Spirochaeta isovalerica</name>
    <dbReference type="NCBI Taxonomy" id="150"/>
    <lineage>
        <taxon>Bacteria</taxon>
        <taxon>Pseudomonadati</taxon>
        <taxon>Spirochaetota</taxon>
        <taxon>Spirochaetia</taxon>
        <taxon>Spirochaetales</taxon>
        <taxon>Spirochaetaceae</taxon>
        <taxon>Spirochaeta</taxon>
    </lineage>
</organism>
<evidence type="ECO:0000313" key="1">
    <source>
        <dbReference type="EMBL" id="MBB6482495.1"/>
    </source>
</evidence>
<evidence type="ECO:0000313" key="2">
    <source>
        <dbReference type="Proteomes" id="UP000587760"/>
    </source>
</evidence>
<accession>A0A841REJ2</accession>
<reference evidence="1 2" key="1">
    <citation type="submission" date="2020-08" db="EMBL/GenBank/DDBJ databases">
        <title>Genomic Encyclopedia of Type Strains, Phase IV (KMG-IV): sequencing the most valuable type-strain genomes for metagenomic binning, comparative biology and taxonomic classification.</title>
        <authorList>
            <person name="Goeker M."/>
        </authorList>
    </citation>
    <scope>NUCLEOTIDE SEQUENCE [LARGE SCALE GENOMIC DNA]</scope>
    <source>
        <strain evidence="1 2">DSM 2461</strain>
    </source>
</reference>
<protein>
    <submittedName>
        <fullName evidence="1">Uncharacterized protein</fullName>
    </submittedName>
</protein>
<name>A0A841REJ2_9SPIO</name>
<dbReference type="EMBL" id="JACHGJ010000013">
    <property type="protein sequence ID" value="MBB6482495.1"/>
    <property type="molecule type" value="Genomic_DNA"/>
</dbReference>
<sequence length="97" mass="10923">MKKTVFNFIIGYHGDSAVVDKRALKANSSLTSRELADKGLFKSAFCDALYDNDQESMQYILNLYNEQSGSAYKSIDQLKLLFGVYTVPDEIQKTAKI</sequence>
<gene>
    <name evidence="1" type="ORF">HNR50_004195</name>
</gene>
<proteinExistence type="predicted"/>
<comment type="caution">
    <text evidence="1">The sequence shown here is derived from an EMBL/GenBank/DDBJ whole genome shotgun (WGS) entry which is preliminary data.</text>
</comment>
<dbReference type="AlphaFoldDB" id="A0A841REJ2"/>
<dbReference type="Proteomes" id="UP000587760">
    <property type="component" value="Unassembled WGS sequence"/>
</dbReference>